<evidence type="ECO:0000313" key="2">
    <source>
        <dbReference type="EMBL" id="KAL0163837.1"/>
    </source>
</evidence>
<reference evidence="2 3" key="1">
    <citation type="submission" date="2024-05" db="EMBL/GenBank/DDBJ databases">
        <title>Genome sequencing and assembly of Indian major carp, Cirrhinus mrigala (Hamilton, 1822).</title>
        <authorList>
            <person name="Mohindra V."/>
            <person name="Chowdhury L.M."/>
            <person name="Lal K."/>
            <person name="Jena J.K."/>
        </authorList>
    </citation>
    <scope>NUCLEOTIDE SEQUENCE [LARGE SCALE GENOMIC DNA]</scope>
    <source>
        <strain evidence="2">CM1030</strain>
        <tissue evidence="2">Blood</tissue>
    </source>
</reference>
<protein>
    <submittedName>
        <fullName evidence="2">Uncharacterized protein</fullName>
    </submittedName>
</protein>
<evidence type="ECO:0000256" key="1">
    <source>
        <dbReference type="SAM" id="MobiDB-lite"/>
    </source>
</evidence>
<feature type="compositionally biased region" description="Basic and acidic residues" evidence="1">
    <location>
        <begin position="84"/>
        <end position="94"/>
    </location>
</feature>
<feature type="region of interest" description="Disordered" evidence="1">
    <location>
        <begin position="82"/>
        <end position="137"/>
    </location>
</feature>
<dbReference type="EMBL" id="JAMKFB020000020">
    <property type="protein sequence ID" value="KAL0163837.1"/>
    <property type="molecule type" value="Genomic_DNA"/>
</dbReference>
<feature type="non-terminal residue" evidence="2">
    <location>
        <position position="236"/>
    </location>
</feature>
<name>A0ABD0NQ51_CIRMR</name>
<feature type="non-terminal residue" evidence="2">
    <location>
        <position position="1"/>
    </location>
</feature>
<organism evidence="2 3">
    <name type="scientific">Cirrhinus mrigala</name>
    <name type="common">Mrigala</name>
    <dbReference type="NCBI Taxonomy" id="683832"/>
    <lineage>
        <taxon>Eukaryota</taxon>
        <taxon>Metazoa</taxon>
        <taxon>Chordata</taxon>
        <taxon>Craniata</taxon>
        <taxon>Vertebrata</taxon>
        <taxon>Euteleostomi</taxon>
        <taxon>Actinopterygii</taxon>
        <taxon>Neopterygii</taxon>
        <taxon>Teleostei</taxon>
        <taxon>Ostariophysi</taxon>
        <taxon>Cypriniformes</taxon>
        <taxon>Cyprinidae</taxon>
        <taxon>Labeoninae</taxon>
        <taxon>Labeonini</taxon>
        <taxon>Cirrhinus</taxon>
    </lineage>
</organism>
<comment type="caution">
    <text evidence="2">The sequence shown here is derived from an EMBL/GenBank/DDBJ whole genome shotgun (WGS) entry which is preliminary data.</text>
</comment>
<keyword evidence="3" id="KW-1185">Reference proteome</keyword>
<accession>A0ABD0NQ51</accession>
<feature type="compositionally biased region" description="Low complexity" evidence="1">
    <location>
        <begin position="124"/>
        <end position="137"/>
    </location>
</feature>
<proteinExistence type="predicted"/>
<dbReference type="AlphaFoldDB" id="A0ABD0NQ51"/>
<sequence>RRNLNHQNQFCPRSLSQYKNFIILKASSPPQTEVKALHPEPHTQQAFIIEFFDDNPRKKRSQSFTHNSAHADSYSALKAKLEKRKGLAHGERPASVHGHVPPTQQITVPLKGSSHGGREKTEDSGTSTSLLGTSSRSSPAITIKPFGSVGRKSKLAQEFTAEFLKDTGKTSPPPMSAPPVMIHLDPHLYHTRLLHPNYLHYPNLFFKQPRLSLYLPKPQEGVRFLVPPHSAQLGQL</sequence>
<gene>
    <name evidence="2" type="ORF">M9458_039590</name>
</gene>
<dbReference type="Proteomes" id="UP001529510">
    <property type="component" value="Unassembled WGS sequence"/>
</dbReference>
<evidence type="ECO:0000313" key="3">
    <source>
        <dbReference type="Proteomes" id="UP001529510"/>
    </source>
</evidence>